<gene>
    <name evidence="3" type="ORF">E6Q69_13755</name>
</gene>
<keyword evidence="1" id="KW-0732">Signal</keyword>
<dbReference type="Proteomes" id="UP000321110">
    <property type="component" value="Unassembled WGS sequence"/>
</dbReference>
<comment type="caution">
    <text evidence="3">The sequence shown here is derived from an EMBL/GenBank/DDBJ whole genome shotgun (WGS) entry which is preliminary data.</text>
</comment>
<feature type="signal peptide" evidence="1">
    <location>
        <begin position="1"/>
        <end position="25"/>
    </location>
</feature>
<dbReference type="Pfam" id="PF13372">
    <property type="entry name" value="Alginate_exp"/>
    <property type="match status" value="1"/>
</dbReference>
<accession>A0A5C7VWZ2</accession>
<proteinExistence type="predicted"/>
<sequence>MTSTNRCLALFACTAGLLGSPLLWAAEPQPGLSYGANIKITGQSIDDLDLGTRDGGDFNGAGLSMRPWVYGLRGDWSAYLMGEAFVATDVIESDTSQSGTFDPSDARERDDHFLALREFWVDYGGLTAYPGESLRFGRQKVRSVDGLWWDSNIEALRWNFDTTLLSAHAGIAERFSDYRTDLDELAPQDEDRLHLLGDLSVQWRPGHWAGLKLHHSDDSGSLPDAGEEVDQLSKTYSGDLTWVGIEANGDFYNYRSSLPLSYMASLTWLTGDADLLRTATVDGERRAAGETHQDVDAWALDLGLRWNIDDNWRVGATYSRASGGDDDGDGDSEQFLQTDLQSNRANFTGTNSAINRFGEAYRGELNNLQAASLFGAWQLNKDYDASLIYHRFWRVDDEADSGSGLQAALQPGEKDLGQELDLVLTRYFNEGQMPAELGWLGAKSALVRFRGGLFRPGDAFVSGTDSNMHRAFIDVVWRY</sequence>
<dbReference type="AlphaFoldDB" id="A0A5C7VWZ2"/>
<dbReference type="Gene3D" id="2.40.160.100">
    <property type="match status" value="1"/>
</dbReference>
<name>A0A5C7VWZ2_AQUAC</name>
<evidence type="ECO:0000313" key="3">
    <source>
        <dbReference type="EMBL" id="TXI30206.1"/>
    </source>
</evidence>
<dbReference type="InterPro" id="IPR025388">
    <property type="entry name" value="Alginate_export_dom"/>
</dbReference>
<organism evidence="3 4">
    <name type="scientific">Aquipseudomonas alcaligenes</name>
    <name type="common">Pseudomonas alcaligenes</name>
    <dbReference type="NCBI Taxonomy" id="43263"/>
    <lineage>
        <taxon>Bacteria</taxon>
        <taxon>Pseudomonadati</taxon>
        <taxon>Pseudomonadota</taxon>
        <taxon>Gammaproteobacteria</taxon>
        <taxon>Pseudomonadales</taxon>
        <taxon>Pseudomonadaceae</taxon>
        <taxon>Aquipseudomonas</taxon>
    </lineage>
</organism>
<feature type="domain" description="Alginate export" evidence="2">
    <location>
        <begin position="32"/>
        <end position="473"/>
    </location>
</feature>
<feature type="chain" id="PRO_5023020648" evidence="1">
    <location>
        <begin position="26"/>
        <end position="479"/>
    </location>
</feature>
<evidence type="ECO:0000256" key="1">
    <source>
        <dbReference type="SAM" id="SignalP"/>
    </source>
</evidence>
<reference evidence="3 4" key="1">
    <citation type="submission" date="2018-09" db="EMBL/GenBank/DDBJ databases">
        <title>Metagenome Assembled Genomes from an Advanced Water Purification Facility.</title>
        <authorList>
            <person name="Stamps B.W."/>
            <person name="Spear J.R."/>
        </authorList>
    </citation>
    <scope>NUCLEOTIDE SEQUENCE [LARGE SCALE GENOMIC DNA]</scope>
    <source>
        <strain evidence="3">Bin_52_1</strain>
    </source>
</reference>
<dbReference type="EMBL" id="SSFO01000231">
    <property type="protein sequence ID" value="TXI30206.1"/>
    <property type="molecule type" value="Genomic_DNA"/>
</dbReference>
<evidence type="ECO:0000259" key="2">
    <source>
        <dbReference type="Pfam" id="PF13372"/>
    </source>
</evidence>
<dbReference type="InterPro" id="IPR053728">
    <property type="entry name" value="Alginate_Permeability_Chnl"/>
</dbReference>
<evidence type="ECO:0000313" key="4">
    <source>
        <dbReference type="Proteomes" id="UP000321110"/>
    </source>
</evidence>
<protein>
    <submittedName>
        <fullName evidence="3">Transcriptional regulator</fullName>
    </submittedName>
</protein>